<dbReference type="RefSeq" id="WP_120766485.1">
    <property type="nucleotide sequence ID" value="NZ_CP033169.1"/>
</dbReference>
<evidence type="ECO:0000313" key="3">
    <source>
        <dbReference type="Proteomes" id="UP000280960"/>
    </source>
</evidence>
<dbReference type="EMBL" id="CP033169">
    <property type="protein sequence ID" value="AYO30007.1"/>
    <property type="molecule type" value="Genomic_DNA"/>
</dbReference>
<name>A0A3G2R526_9FIRM</name>
<keyword evidence="1" id="KW-0812">Transmembrane</keyword>
<keyword evidence="1" id="KW-1133">Transmembrane helix</keyword>
<keyword evidence="1" id="KW-0472">Membrane</keyword>
<proteinExistence type="predicted"/>
<dbReference type="KEGG" id="bacg:D2962_04745"/>
<evidence type="ECO:0000256" key="1">
    <source>
        <dbReference type="SAM" id="Phobius"/>
    </source>
</evidence>
<dbReference type="Proteomes" id="UP000280960">
    <property type="component" value="Chromosome"/>
</dbReference>
<evidence type="ECO:0000313" key="2">
    <source>
        <dbReference type="EMBL" id="AYO30007.1"/>
    </source>
</evidence>
<sequence length="64" mass="7223">MISIIAYLIMMTQLPKDGIKTGIIWCAVGLAFYFIRNYAKRGSDNTPDVKEEDILSEIIPEMPS</sequence>
<accession>A0A3G2R526</accession>
<protein>
    <submittedName>
        <fullName evidence="2">Uncharacterized protein</fullName>
    </submittedName>
</protein>
<feature type="transmembrane region" description="Helical" evidence="1">
    <location>
        <begin position="18"/>
        <end position="35"/>
    </location>
</feature>
<reference evidence="2 3" key="1">
    <citation type="submission" date="2018-10" db="EMBL/GenBank/DDBJ databases">
        <authorList>
            <person name="Zhang X."/>
        </authorList>
    </citation>
    <scope>NUCLEOTIDE SEQUENCE [LARGE SCALE GENOMIC DNA]</scope>
    <source>
        <strain evidence="2 3">SK-G1</strain>
    </source>
</reference>
<keyword evidence="3" id="KW-1185">Reference proteome</keyword>
<gene>
    <name evidence="2" type="ORF">D2962_04745</name>
</gene>
<dbReference type="AlphaFoldDB" id="A0A3G2R526"/>
<organism evidence="2 3">
    <name type="scientific">Biomaibacter acetigenes</name>
    <dbReference type="NCBI Taxonomy" id="2316383"/>
    <lineage>
        <taxon>Bacteria</taxon>
        <taxon>Bacillati</taxon>
        <taxon>Bacillota</taxon>
        <taxon>Clostridia</taxon>
        <taxon>Thermosediminibacterales</taxon>
        <taxon>Tepidanaerobacteraceae</taxon>
        <taxon>Biomaibacter</taxon>
    </lineage>
</organism>